<name>A0A1Y2BUS1_9BASI</name>
<comment type="caution">
    <text evidence="1">The sequence shown here is derived from an EMBL/GenBank/DDBJ whole genome shotgun (WGS) entry which is preliminary data.</text>
</comment>
<dbReference type="AlphaFoldDB" id="A0A1Y2BUS1"/>
<evidence type="ECO:0000313" key="2">
    <source>
        <dbReference type="Proteomes" id="UP000193467"/>
    </source>
</evidence>
<accession>A0A1Y2BUS1</accession>
<dbReference type="EMBL" id="MCGR01000154">
    <property type="protein sequence ID" value="ORY38510.1"/>
    <property type="molecule type" value="Genomic_DNA"/>
</dbReference>
<keyword evidence="2" id="KW-1185">Reference proteome</keyword>
<evidence type="ECO:0008006" key="3">
    <source>
        <dbReference type="Google" id="ProtNLM"/>
    </source>
</evidence>
<dbReference type="Proteomes" id="UP000193467">
    <property type="component" value="Unassembled WGS sequence"/>
</dbReference>
<sequence length="391" mass="44183">MPQPQLPLELLETIFEDACTAVDVKEGQQTCLAFCLFSKTFASVARRKLYREVALDFVDSIFTKSTHLDKASECLFLTVTSSPHLASLVSSLCLEGESYGGLTPVESAFAALLETCTNIRVLTMRTSDPFQGGYGDALRIERLVAGLGARLESLEINCPSSNEPGLDTLLQPLTGLKYLKLNHHWEVCFEGAVPLDAGFQAPSFQLQHFSSPSPTEFNLLDMLLQSSYPTLECLTFRWVQPEQNYDFSPFVALRNLELTDLEDLRDPRAIRLLLQSIESCSGLIKLRLRPTVRYSDFSIAELNEYRPLQHFPSSLRRLHAPKTFLISTKYLLDFLSDLSCLPNLELLDDRQLRDEQQQPFDRPEAEVEAIKLALDVRRCLSMSWFVEVGEE</sequence>
<evidence type="ECO:0000313" key="1">
    <source>
        <dbReference type="EMBL" id="ORY38510.1"/>
    </source>
</evidence>
<organism evidence="1 2">
    <name type="scientific">Leucosporidium creatinivorum</name>
    <dbReference type="NCBI Taxonomy" id="106004"/>
    <lineage>
        <taxon>Eukaryota</taxon>
        <taxon>Fungi</taxon>
        <taxon>Dikarya</taxon>
        <taxon>Basidiomycota</taxon>
        <taxon>Pucciniomycotina</taxon>
        <taxon>Microbotryomycetes</taxon>
        <taxon>Leucosporidiales</taxon>
        <taxon>Leucosporidium</taxon>
    </lineage>
</organism>
<dbReference type="SUPFAM" id="SSF52047">
    <property type="entry name" value="RNI-like"/>
    <property type="match status" value="1"/>
</dbReference>
<gene>
    <name evidence="1" type="ORF">BCR35DRAFT_356512</name>
</gene>
<proteinExistence type="predicted"/>
<reference evidence="1 2" key="1">
    <citation type="submission" date="2016-07" db="EMBL/GenBank/DDBJ databases">
        <title>Pervasive Adenine N6-methylation of Active Genes in Fungi.</title>
        <authorList>
            <consortium name="DOE Joint Genome Institute"/>
            <person name="Mondo S.J."/>
            <person name="Dannebaum R.O."/>
            <person name="Kuo R.C."/>
            <person name="Labutti K."/>
            <person name="Haridas S."/>
            <person name="Kuo A."/>
            <person name="Salamov A."/>
            <person name="Ahrendt S.R."/>
            <person name="Lipzen A."/>
            <person name="Sullivan W."/>
            <person name="Andreopoulos W.B."/>
            <person name="Clum A."/>
            <person name="Lindquist E."/>
            <person name="Daum C."/>
            <person name="Ramamoorthy G.K."/>
            <person name="Gryganskyi A."/>
            <person name="Culley D."/>
            <person name="Magnuson J.K."/>
            <person name="James T.Y."/>
            <person name="O'Malley M.A."/>
            <person name="Stajich J.E."/>
            <person name="Spatafora J.W."/>
            <person name="Visel A."/>
            <person name="Grigoriev I.V."/>
        </authorList>
    </citation>
    <scope>NUCLEOTIDE SEQUENCE [LARGE SCALE GENOMIC DNA]</scope>
    <source>
        <strain evidence="1 2">62-1032</strain>
    </source>
</reference>
<dbReference type="OrthoDB" id="270763at2759"/>
<dbReference type="InParanoid" id="A0A1Y2BUS1"/>
<protein>
    <recommendedName>
        <fullName evidence="3">F-box domain-containing protein</fullName>
    </recommendedName>
</protein>